<dbReference type="GO" id="GO:0005886">
    <property type="term" value="C:plasma membrane"/>
    <property type="evidence" value="ECO:0007669"/>
    <property type="project" value="TreeGrafter"/>
</dbReference>
<accession>A0AAV1DDR5</accession>
<dbReference type="PANTHER" id="PTHR10336:SF154">
    <property type="entry name" value="PHOSPHOINOSITIDE PHOSPHOLIPASE C 2"/>
    <property type="match status" value="1"/>
</dbReference>
<evidence type="ECO:0000313" key="3">
    <source>
        <dbReference type="Proteomes" id="UP001161247"/>
    </source>
</evidence>
<feature type="region of interest" description="Disordered" evidence="1">
    <location>
        <begin position="16"/>
        <end position="62"/>
    </location>
</feature>
<evidence type="ECO:0000256" key="1">
    <source>
        <dbReference type="SAM" id="MobiDB-lite"/>
    </source>
</evidence>
<dbReference type="InterPro" id="IPR035892">
    <property type="entry name" value="C2_domain_sf"/>
</dbReference>
<dbReference type="AlphaFoldDB" id="A0AAV1DDR5"/>
<dbReference type="GO" id="GO:0051209">
    <property type="term" value="P:release of sequestered calcium ion into cytosol"/>
    <property type="evidence" value="ECO:0007669"/>
    <property type="project" value="TreeGrafter"/>
</dbReference>
<dbReference type="Proteomes" id="UP001161247">
    <property type="component" value="Chromosome 5"/>
</dbReference>
<name>A0AAV1DDR5_OLDCO</name>
<dbReference type="PANTHER" id="PTHR10336">
    <property type="entry name" value="PHOSPHOINOSITIDE-SPECIFIC PHOSPHOLIPASE C FAMILY PROTEIN"/>
    <property type="match status" value="1"/>
</dbReference>
<proteinExistence type="predicted"/>
<organism evidence="2 3">
    <name type="scientific">Oldenlandia corymbosa var. corymbosa</name>
    <dbReference type="NCBI Taxonomy" id="529605"/>
    <lineage>
        <taxon>Eukaryota</taxon>
        <taxon>Viridiplantae</taxon>
        <taxon>Streptophyta</taxon>
        <taxon>Embryophyta</taxon>
        <taxon>Tracheophyta</taxon>
        <taxon>Spermatophyta</taxon>
        <taxon>Magnoliopsida</taxon>
        <taxon>eudicotyledons</taxon>
        <taxon>Gunneridae</taxon>
        <taxon>Pentapetalae</taxon>
        <taxon>asterids</taxon>
        <taxon>lamiids</taxon>
        <taxon>Gentianales</taxon>
        <taxon>Rubiaceae</taxon>
        <taxon>Rubioideae</taxon>
        <taxon>Spermacoceae</taxon>
        <taxon>Hedyotis-Oldenlandia complex</taxon>
        <taxon>Oldenlandia</taxon>
    </lineage>
</organism>
<dbReference type="Gene3D" id="2.60.40.150">
    <property type="entry name" value="C2 domain"/>
    <property type="match status" value="1"/>
</dbReference>
<evidence type="ECO:0000313" key="2">
    <source>
        <dbReference type="EMBL" id="CAI9105920.1"/>
    </source>
</evidence>
<protein>
    <submittedName>
        <fullName evidence="2">OLC1v1004953C1</fullName>
    </submittedName>
</protein>
<dbReference type="EMBL" id="OX459122">
    <property type="protein sequence ID" value="CAI9105920.1"/>
    <property type="molecule type" value="Genomic_DNA"/>
</dbReference>
<sequence>MANHLKSPKMICLRLNPKKELESEEEDGVTSESGSEDAVASKMKSSSEDEDSRSEKESATEDIVSRVGIAGVAADSMVTRTTIIDDNWIPTWDHECKFPLIVSQLALLRSEVHEYDMSKKDDS</sequence>
<gene>
    <name evidence="2" type="ORF">OLC1_LOCUS14517</name>
</gene>
<dbReference type="GO" id="GO:0004435">
    <property type="term" value="F:phosphatidylinositol-4,5-bisphosphate phospholipase C activity"/>
    <property type="evidence" value="ECO:0007669"/>
    <property type="project" value="TreeGrafter"/>
</dbReference>
<dbReference type="InterPro" id="IPR001192">
    <property type="entry name" value="PI-PLC_fam"/>
</dbReference>
<dbReference type="SUPFAM" id="SSF49562">
    <property type="entry name" value="C2 domain (Calcium/lipid-binding domain, CaLB)"/>
    <property type="match status" value="1"/>
</dbReference>
<reference evidence="2" key="1">
    <citation type="submission" date="2023-03" db="EMBL/GenBank/DDBJ databases">
        <authorList>
            <person name="Julca I."/>
        </authorList>
    </citation>
    <scope>NUCLEOTIDE SEQUENCE</scope>
</reference>
<keyword evidence="3" id="KW-1185">Reference proteome</keyword>
<dbReference type="GO" id="GO:0048015">
    <property type="term" value="P:phosphatidylinositol-mediated signaling"/>
    <property type="evidence" value="ECO:0007669"/>
    <property type="project" value="TreeGrafter"/>
</dbReference>